<name>A0A0V0HSX4_SOLCH</name>
<dbReference type="Pfam" id="PF23121">
    <property type="entry name" value="SPOC_AIPP2"/>
    <property type="match status" value="1"/>
</dbReference>
<organism evidence="8">
    <name type="scientific">Solanum chacoense</name>
    <name type="common">Chaco potato</name>
    <dbReference type="NCBI Taxonomy" id="4108"/>
    <lineage>
        <taxon>Eukaryota</taxon>
        <taxon>Viridiplantae</taxon>
        <taxon>Streptophyta</taxon>
        <taxon>Embryophyta</taxon>
        <taxon>Tracheophyta</taxon>
        <taxon>Spermatophyta</taxon>
        <taxon>Magnoliopsida</taxon>
        <taxon>eudicotyledons</taxon>
        <taxon>Gunneridae</taxon>
        <taxon>Pentapetalae</taxon>
        <taxon>asterids</taxon>
        <taxon>lamiids</taxon>
        <taxon>Solanales</taxon>
        <taxon>Solanaceae</taxon>
        <taxon>Solanoideae</taxon>
        <taxon>Solaneae</taxon>
        <taxon>Solanum</taxon>
    </lineage>
</organism>
<protein>
    <submittedName>
        <fullName evidence="8">Putative ovule protein</fullName>
    </submittedName>
</protein>
<sequence>MGTGKMRYPPVEEALGLSSTIKKYGSTLINTVSSRVVSIKSIITMTRGIFSKPRAQISNSFCEKSKVQQPLASTGYTKPQNLRIDKNIEHSKKNVQLSKGPGGSTSLEHTSPDDLNKSRMMNSSMTHPCDPSLVPSRKGSFDILGALEILPGMLNSYIQAHPPSRVRRKVYKFSGLVPDTLKFELVPRGDTWESLFNNHIPSKEDIGLYFFASEKERSERYIALVKFMRSKDLVMRMLINDVELFILASTALCSDSQNIACWDIMLMHQWIGVVKNVILAKG</sequence>
<dbReference type="GO" id="GO:0034244">
    <property type="term" value="P:negative regulation of transcription elongation by RNA polymerase II"/>
    <property type="evidence" value="ECO:0007669"/>
    <property type="project" value="InterPro"/>
</dbReference>
<feature type="compositionally biased region" description="Basic and acidic residues" evidence="6">
    <location>
        <begin position="83"/>
        <end position="92"/>
    </location>
</feature>
<dbReference type="PANTHER" id="PTHR33304:SF36">
    <property type="entry name" value="GB|AAF26970.1-RELATED"/>
    <property type="match status" value="1"/>
</dbReference>
<keyword evidence="4" id="KW-0805">Transcription regulation</keyword>
<evidence type="ECO:0000259" key="7">
    <source>
        <dbReference type="Pfam" id="PF23121"/>
    </source>
</evidence>
<dbReference type="InterPro" id="IPR056280">
    <property type="entry name" value="AIPP2-like_SPOC"/>
</dbReference>
<reference evidence="8" key="1">
    <citation type="submission" date="2015-12" db="EMBL/GenBank/DDBJ databases">
        <title>Gene expression during late stages of embryo sac development: a critical building block for successful pollen-pistil interactions.</title>
        <authorList>
            <person name="Liu Y."/>
            <person name="Joly V."/>
            <person name="Sabar M."/>
            <person name="Matton D.P."/>
        </authorList>
    </citation>
    <scope>NUCLEOTIDE SEQUENCE</scope>
</reference>
<dbReference type="GO" id="GO:0140566">
    <property type="term" value="F:histone reader activity"/>
    <property type="evidence" value="ECO:0007669"/>
    <property type="project" value="InterPro"/>
</dbReference>
<dbReference type="EMBL" id="GEDG01015487">
    <property type="protein sequence ID" value="JAP23423.1"/>
    <property type="molecule type" value="Transcribed_RNA"/>
</dbReference>
<proteinExistence type="predicted"/>
<dbReference type="InterPro" id="IPR049914">
    <property type="entry name" value="PHD1-3/5-6"/>
</dbReference>
<dbReference type="PANTHER" id="PTHR33304">
    <property type="match status" value="1"/>
</dbReference>
<evidence type="ECO:0000256" key="3">
    <source>
        <dbReference type="ARBA" id="ARBA00022833"/>
    </source>
</evidence>
<dbReference type="AlphaFoldDB" id="A0A0V0HSX4"/>
<evidence type="ECO:0000256" key="1">
    <source>
        <dbReference type="ARBA" id="ARBA00022723"/>
    </source>
</evidence>
<feature type="domain" description="AIPP2-like SPOC-like" evidence="7">
    <location>
        <begin position="138"/>
        <end position="259"/>
    </location>
</feature>
<keyword evidence="3" id="KW-0862">Zinc</keyword>
<keyword evidence="1" id="KW-0479">Metal-binding</keyword>
<keyword evidence="5" id="KW-0804">Transcription</keyword>
<evidence type="ECO:0000256" key="2">
    <source>
        <dbReference type="ARBA" id="ARBA00022771"/>
    </source>
</evidence>
<dbReference type="GO" id="GO:0008270">
    <property type="term" value="F:zinc ion binding"/>
    <property type="evidence" value="ECO:0007669"/>
    <property type="project" value="UniProtKB-KW"/>
</dbReference>
<feature type="region of interest" description="Disordered" evidence="6">
    <location>
        <begin position="72"/>
        <end position="117"/>
    </location>
</feature>
<accession>A0A0V0HSX4</accession>
<keyword evidence="2" id="KW-0863">Zinc-finger</keyword>
<evidence type="ECO:0000256" key="4">
    <source>
        <dbReference type="ARBA" id="ARBA00023015"/>
    </source>
</evidence>
<evidence type="ECO:0000313" key="8">
    <source>
        <dbReference type="EMBL" id="JAP23423.1"/>
    </source>
</evidence>
<evidence type="ECO:0000256" key="5">
    <source>
        <dbReference type="ARBA" id="ARBA00023163"/>
    </source>
</evidence>
<evidence type="ECO:0000256" key="6">
    <source>
        <dbReference type="SAM" id="MobiDB-lite"/>
    </source>
</evidence>